<dbReference type="OMA" id="NQDTMSG"/>
<evidence type="ECO:0000313" key="2">
    <source>
        <dbReference type="EMBL" id="GCC32320.1"/>
    </source>
</evidence>
<keyword evidence="1" id="KW-0472">Membrane</keyword>
<evidence type="ECO:0000313" key="3">
    <source>
        <dbReference type="Proteomes" id="UP000287033"/>
    </source>
</evidence>
<name>A0A401SPK5_CHIPU</name>
<proteinExistence type="predicted"/>
<feature type="transmembrane region" description="Helical" evidence="1">
    <location>
        <begin position="106"/>
        <end position="129"/>
    </location>
</feature>
<dbReference type="PANTHER" id="PTHR28453:SF1">
    <property type="entry name" value="PROTEIN SNORC"/>
    <property type="match status" value="1"/>
</dbReference>
<keyword evidence="1" id="KW-1133">Transmembrane helix</keyword>
<dbReference type="Proteomes" id="UP000287033">
    <property type="component" value="Unassembled WGS sequence"/>
</dbReference>
<dbReference type="PANTHER" id="PTHR28453">
    <property type="entry name" value="PROTEIN SNORC"/>
    <property type="match status" value="1"/>
</dbReference>
<dbReference type="OrthoDB" id="8941387at2759"/>
<accession>A0A401SPK5</accession>
<protein>
    <recommendedName>
        <fullName evidence="4">Secondary ossification center associated regulator of chondrocyte maturation</fullName>
    </recommendedName>
</protein>
<keyword evidence="3" id="KW-1185">Reference proteome</keyword>
<sequence>MIKGLCQTSDSFTLRNKMAQCRRWNLLPWAILGTTILIALSGLASEVQGPLVLVPPNEALEISSGGGAVETVTPGNSVEDSSMTSDYGYFPDDSEPVERGSLGPGAISAIVIAAVLGVSVLFSLIIITVKKLSAS</sequence>
<dbReference type="AlphaFoldDB" id="A0A401SPK5"/>
<comment type="caution">
    <text evidence="2">The sequence shown here is derived from an EMBL/GenBank/DDBJ whole genome shotgun (WGS) entry which is preliminary data.</text>
</comment>
<reference evidence="2 3" key="1">
    <citation type="journal article" date="2018" name="Nat. Ecol. Evol.">
        <title>Shark genomes provide insights into elasmobranch evolution and the origin of vertebrates.</title>
        <authorList>
            <person name="Hara Y"/>
            <person name="Yamaguchi K"/>
            <person name="Onimaru K"/>
            <person name="Kadota M"/>
            <person name="Koyanagi M"/>
            <person name="Keeley SD"/>
            <person name="Tatsumi K"/>
            <person name="Tanaka K"/>
            <person name="Motone F"/>
            <person name="Kageyama Y"/>
            <person name="Nozu R"/>
            <person name="Adachi N"/>
            <person name="Nishimura O"/>
            <person name="Nakagawa R"/>
            <person name="Tanegashima C"/>
            <person name="Kiyatake I"/>
            <person name="Matsumoto R"/>
            <person name="Murakumo K"/>
            <person name="Nishida K"/>
            <person name="Terakita A"/>
            <person name="Kuratani S"/>
            <person name="Sato K"/>
            <person name="Hyodo S Kuraku.S."/>
        </authorList>
    </citation>
    <scope>NUCLEOTIDE SEQUENCE [LARGE SCALE GENOMIC DNA]</scope>
</reference>
<dbReference type="GO" id="GO:0051216">
    <property type="term" value="P:cartilage development"/>
    <property type="evidence" value="ECO:0007669"/>
    <property type="project" value="InterPro"/>
</dbReference>
<feature type="transmembrane region" description="Helical" evidence="1">
    <location>
        <begin position="24"/>
        <end position="44"/>
    </location>
</feature>
<dbReference type="InterPro" id="IPR031500">
    <property type="entry name" value="SNORC"/>
</dbReference>
<organism evidence="2 3">
    <name type="scientific">Chiloscyllium punctatum</name>
    <name type="common">Brownbanded bambooshark</name>
    <name type="synonym">Hemiscyllium punctatum</name>
    <dbReference type="NCBI Taxonomy" id="137246"/>
    <lineage>
        <taxon>Eukaryota</taxon>
        <taxon>Metazoa</taxon>
        <taxon>Chordata</taxon>
        <taxon>Craniata</taxon>
        <taxon>Vertebrata</taxon>
        <taxon>Chondrichthyes</taxon>
        <taxon>Elasmobranchii</taxon>
        <taxon>Galeomorphii</taxon>
        <taxon>Galeoidea</taxon>
        <taxon>Orectolobiformes</taxon>
        <taxon>Hemiscylliidae</taxon>
        <taxon>Chiloscyllium</taxon>
    </lineage>
</organism>
<gene>
    <name evidence="2" type="ORF">chiPu_0010781</name>
</gene>
<dbReference type="Pfam" id="PF15756">
    <property type="entry name" value="DUF4690"/>
    <property type="match status" value="1"/>
</dbReference>
<evidence type="ECO:0008006" key="4">
    <source>
        <dbReference type="Google" id="ProtNLM"/>
    </source>
</evidence>
<dbReference type="EMBL" id="BEZZ01000426">
    <property type="protein sequence ID" value="GCC32320.1"/>
    <property type="molecule type" value="Genomic_DNA"/>
</dbReference>
<evidence type="ECO:0000256" key="1">
    <source>
        <dbReference type="SAM" id="Phobius"/>
    </source>
</evidence>
<keyword evidence="1" id="KW-0812">Transmembrane</keyword>